<dbReference type="OrthoDB" id="5465259at2"/>
<keyword evidence="1" id="KW-1133">Transmembrane helix</keyword>
<keyword evidence="1" id="KW-0812">Transmembrane</keyword>
<feature type="transmembrane region" description="Helical" evidence="1">
    <location>
        <begin position="14"/>
        <end position="35"/>
    </location>
</feature>
<dbReference type="RefSeq" id="WP_091714356.1">
    <property type="nucleotide sequence ID" value="NZ_FOSH01000011.1"/>
</dbReference>
<gene>
    <name evidence="2" type="ORF">SAMN04488079_111101</name>
</gene>
<protein>
    <recommendedName>
        <fullName evidence="4">DUF2721 domain-containing protein</fullName>
    </recommendedName>
</protein>
<dbReference type="Proteomes" id="UP000198924">
    <property type="component" value="Unassembled WGS sequence"/>
</dbReference>
<organism evidence="2 3">
    <name type="scientific">Methylophaga sulfidovorans</name>
    <dbReference type="NCBI Taxonomy" id="45496"/>
    <lineage>
        <taxon>Bacteria</taxon>
        <taxon>Pseudomonadati</taxon>
        <taxon>Pseudomonadota</taxon>
        <taxon>Gammaproteobacteria</taxon>
        <taxon>Thiotrichales</taxon>
        <taxon>Piscirickettsiaceae</taxon>
        <taxon>Methylophaga</taxon>
    </lineage>
</organism>
<reference evidence="3" key="1">
    <citation type="submission" date="2016-10" db="EMBL/GenBank/DDBJ databases">
        <authorList>
            <person name="Varghese N."/>
            <person name="Submissions S."/>
        </authorList>
    </citation>
    <scope>NUCLEOTIDE SEQUENCE [LARGE SCALE GENOMIC DNA]</scope>
    <source>
        <strain evidence="3">DSM 11578</strain>
    </source>
</reference>
<sequence length="157" mass="17347">MINWLANLGDVTHAVQLALTPAFLLTGMAGILNVMANRLARIIDRARVLTDQMASAVELPDAWREEISVLGLRRRAASNAITMCVLSALLICSVVSVMFLEALLDFNLRWLIGMLFMGSTMAIVIGLAFFLREVHLATRNSYKMIPSLRKKSINGDN</sequence>
<accession>A0A1I3ZP06</accession>
<feature type="transmembrane region" description="Helical" evidence="1">
    <location>
        <begin position="80"/>
        <end position="104"/>
    </location>
</feature>
<dbReference type="InterPro" id="IPR021279">
    <property type="entry name" value="DUF2721"/>
</dbReference>
<keyword evidence="1" id="KW-0472">Membrane</keyword>
<evidence type="ECO:0000313" key="2">
    <source>
        <dbReference type="EMBL" id="SFK45825.1"/>
    </source>
</evidence>
<evidence type="ECO:0000256" key="1">
    <source>
        <dbReference type="SAM" id="Phobius"/>
    </source>
</evidence>
<dbReference type="AlphaFoldDB" id="A0A1I3ZP06"/>
<name>A0A1I3ZP06_9GAMM</name>
<dbReference type="Pfam" id="PF11026">
    <property type="entry name" value="DUF2721"/>
    <property type="match status" value="1"/>
</dbReference>
<feature type="transmembrane region" description="Helical" evidence="1">
    <location>
        <begin position="110"/>
        <end position="131"/>
    </location>
</feature>
<evidence type="ECO:0008006" key="4">
    <source>
        <dbReference type="Google" id="ProtNLM"/>
    </source>
</evidence>
<keyword evidence="3" id="KW-1185">Reference proteome</keyword>
<dbReference type="EMBL" id="FOSH01000011">
    <property type="protein sequence ID" value="SFK45825.1"/>
    <property type="molecule type" value="Genomic_DNA"/>
</dbReference>
<dbReference type="STRING" id="45496.SAMN04488079_111101"/>
<evidence type="ECO:0000313" key="3">
    <source>
        <dbReference type="Proteomes" id="UP000198924"/>
    </source>
</evidence>
<proteinExistence type="predicted"/>